<evidence type="ECO:0000256" key="2">
    <source>
        <dbReference type="ARBA" id="ARBA00008056"/>
    </source>
</evidence>
<dbReference type="InterPro" id="IPR044861">
    <property type="entry name" value="IPNS-like_FE2OG_OXY"/>
</dbReference>
<proteinExistence type="inferred from homology"/>
<dbReference type="Gramene" id="C.cajan_16061.t">
    <property type="protein sequence ID" value="C.cajan_16061.t"/>
    <property type="gene ID" value="C.cajan_16061"/>
</dbReference>
<dbReference type="Gene3D" id="2.60.120.330">
    <property type="entry name" value="B-lactam Antibiotic, Isopenicillin N Synthase, Chain"/>
    <property type="match status" value="2"/>
</dbReference>
<keyword evidence="8" id="KW-1185">Reference proteome</keyword>
<dbReference type="PRINTS" id="PR00682">
    <property type="entry name" value="IPNSYNTHASE"/>
</dbReference>
<keyword evidence="3" id="KW-0479">Metal-binding</keyword>
<dbReference type="GO" id="GO:0051213">
    <property type="term" value="F:dioxygenase activity"/>
    <property type="evidence" value="ECO:0007669"/>
    <property type="project" value="UniProtKB-ARBA"/>
</dbReference>
<dbReference type="OMA" id="PEQDHIR"/>
<evidence type="ECO:0000256" key="3">
    <source>
        <dbReference type="ARBA" id="ARBA00022723"/>
    </source>
</evidence>
<dbReference type="PANTHER" id="PTHR10209">
    <property type="entry name" value="OXIDOREDUCTASE, 2OG-FE II OXYGENASE FAMILY PROTEIN"/>
    <property type="match status" value="1"/>
</dbReference>
<dbReference type="Pfam" id="PF03171">
    <property type="entry name" value="2OG-FeII_Oxy"/>
    <property type="match status" value="2"/>
</dbReference>
<dbReference type="InterPro" id="IPR026992">
    <property type="entry name" value="DIOX_N"/>
</dbReference>
<dbReference type="FunFam" id="2.60.120.330:FF:000080">
    <property type="entry name" value="Uncharacterized protein"/>
    <property type="match status" value="1"/>
</dbReference>
<evidence type="ECO:0000256" key="5">
    <source>
        <dbReference type="ARBA" id="ARBA00023004"/>
    </source>
</evidence>
<name>A0A151T4Q7_CAJCA</name>
<feature type="domain" description="Fe2OG dioxygenase" evidence="6">
    <location>
        <begin position="570"/>
        <end position="670"/>
    </location>
</feature>
<dbReference type="InterPro" id="IPR027443">
    <property type="entry name" value="IPNS-like_sf"/>
</dbReference>
<dbReference type="Proteomes" id="UP000075243">
    <property type="component" value="Chromosome 8"/>
</dbReference>
<dbReference type="SUPFAM" id="SSF51197">
    <property type="entry name" value="Clavaminate synthase-like"/>
    <property type="match status" value="2"/>
</dbReference>
<keyword evidence="5" id="KW-0408">Iron</keyword>
<dbReference type="FunFam" id="2.60.120.330:FF:000005">
    <property type="entry name" value="1-aminocyclopropane-1-carboxylate oxidase homolog 1"/>
    <property type="match status" value="1"/>
</dbReference>
<evidence type="ECO:0000313" key="7">
    <source>
        <dbReference type="EMBL" id="KYP62013.1"/>
    </source>
</evidence>
<evidence type="ECO:0000259" key="6">
    <source>
        <dbReference type="PROSITE" id="PS51471"/>
    </source>
</evidence>
<organism evidence="7 8">
    <name type="scientific">Cajanus cajan</name>
    <name type="common">Pigeon pea</name>
    <name type="synonym">Cajanus indicus</name>
    <dbReference type="NCBI Taxonomy" id="3821"/>
    <lineage>
        <taxon>Eukaryota</taxon>
        <taxon>Viridiplantae</taxon>
        <taxon>Streptophyta</taxon>
        <taxon>Embryophyta</taxon>
        <taxon>Tracheophyta</taxon>
        <taxon>Spermatophyta</taxon>
        <taxon>Magnoliopsida</taxon>
        <taxon>eudicotyledons</taxon>
        <taxon>Gunneridae</taxon>
        <taxon>Pentapetalae</taxon>
        <taxon>rosids</taxon>
        <taxon>fabids</taxon>
        <taxon>Fabales</taxon>
        <taxon>Fabaceae</taxon>
        <taxon>Papilionoideae</taxon>
        <taxon>50 kb inversion clade</taxon>
        <taxon>NPAAA clade</taxon>
        <taxon>indigoferoid/millettioid clade</taxon>
        <taxon>Phaseoleae</taxon>
        <taxon>Cajanus</taxon>
    </lineage>
</organism>
<reference evidence="7 8" key="1">
    <citation type="journal article" date="2012" name="Nat. Biotechnol.">
        <title>Draft genome sequence of pigeonpea (Cajanus cajan), an orphan legume crop of resource-poor farmers.</title>
        <authorList>
            <person name="Varshney R.K."/>
            <person name="Chen W."/>
            <person name="Li Y."/>
            <person name="Bharti A.K."/>
            <person name="Saxena R.K."/>
            <person name="Schlueter J.A."/>
            <person name="Donoghue M.T."/>
            <person name="Azam S."/>
            <person name="Fan G."/>
            <person name="Whaley A.M."/>
            <person name="Farmer A.D."/>
            <person name="Sheridan J."/>
            <person name="Iwata A."/>
            <person name="Tuteja R."/>
            <person name="Penmetsa R.V."/>
            <person name="Wu W."/>
            <person name="Upadhyaya H.D."/>
            <person name="Yang S.P."/>
            <person name="Shah T."/>
            <person name="Saxena K.B."/>
            <person name="Michael T."/>
            <person name="McCombie W.R."/>
            <person name="Yang B."/>
            <person name="Zhang G."/>
            <person name="Yang H."/>
            <person name="Wang J."/>
            <person name="Spillane C."/>
            <person name="Cook D.R."/>
            <person name="May G.D."/>
            <person name="Xu X."/>
            <person name="Jackson S.A."/>
        </authorList>
    </citation>
    <scope>NUCLEOTIDE SEQUENCE [LARGE SCALE GENOMIC DNA]</scope>
    <source>
        <strain evidence="8">cv. Asha</strain>
    </source>
</reference>
<dbReference type="PANTHER" id="PTHR10209:SF695">
    <property type="entry name" value="2-OXOGLUTARATE-DEPENDENT DIOXYGENASE"/>
    <property type="match status" value="1"/>
</dbReference>
<feature type="domain" description="Fe2OG dioxygenase" evidence="6">
    <location>
        <begin position="222"/>
        <end position="324"/>
    </location>
</feature>
<gene>
    <name evidence="7" type="ORF">KK1_016529</name>
</gene>
<keyword evidence="4" id="KW-0560">Oxidoreductase</keyword>
<protein>
    <submittedName>
        <fullName evidence="7">1-aminocyclopropane-1-carboxylate oxidase isogeny 1</fullName>
    </submittedName>
</protein>
<dbReference type="AlphaFoldDB" id="A0A151T4Q7"/>
<dbReference type="STRING" id="3821.A0A151T4Q7"/>
<sequence>MVITTATNYELETSDGSAYYDGKAERISFDDSKTGVKGLVDSGVSKIPRMFYSGKLDLTETLLSASKISVPVIDLQDMEKSSSQHAEVVGKIGSACRKWGFFQVVNHDVGVEVLDEMISGIRRFHEQEGEVRKEFYSRDSNKKVRYFSNGGLLRDLDQPANWRDTVSFVANPDLPNPEEIPAVCRHIVAEYSKKIRALGVTILELLSEALGLDPSYLKKMDCSEALFIMGHYYPACPEPELTLGSIEHTDMDFMTILLQDQMGGLQVLHENQWINVPPLRGALTVNIGDLLQLMTNDMFISVKHRVVASHIGPRISVGSFFMNFTMSKCTSKFPGMELESVNDRKAEVQAFDDSKTGVKGVLDSGVTKIPPMFHVKSDPTPTSPADTNFSTSQFPIIDLVDISKNTTQRVEVVGQIRSASQKWGFFQVINHGIPVEVLDEMISGIRRFHEQDAEARKPFYSRDSTKKVRYFSNGKLFREMAGTWRDTLAFSVNPDPPNPQDMPAVCRSLTLKGAPENGKERPVKGIFPFKGDIVAEYAKQVKALGITIFELLSEALGLNPSYLKEMDCAEALHVMGQYYPQCPEPELTLGISKHTDCTFITILLQDQIGGLQILHDNHWVNVPPVQGALVVNIGDILQLMTNDKFTSVYHRVSLRNIGPRISVVTFFLNFTMSECTSKNYGPIKELLSEENPPVYRDNITMKEILTHYYAKGLDGNSYLLSLRL</sequence>
<dbReference type="Pfam" id="PF14226">
    <property type="entry name" value="DIOX_N"/>
    <property type="match status" value="2"/>
</dbReference>
<evidence type="ECO:0000313" key="8">
    <source>
        <dbReference type="Proteomes" id="UP000075243"/>
    </source>
</evidence>
<accession>A0A151T4Q7</accession>
<dbReference type="InterPro" id="IPR005123">
    <property type="entry name" value="Oxoglu/Fe-dep_dioxygenase_dom"/>
</dbReference>
<dbReference type="EMBL" id="CM003610">
    <property type="protein sequence ID" value="KYP62013.1"/>
    <property type="molecule type" value="Genomic_DNA"/>
</dbReference>
<comment type="similarity">
    <text evidence="2">Belongs to the iron/ascorbate-dependent oxidoreductase family.</text>
</comment>
<dbReference type="PROSITE" id="PS51471">
    <property type="entry name" value="FE2OG_OXY"/>
    <property type="match status" value="2"/>
</dbReference>
<evidence type="ECO:0000256" key="1">
    <source>
        <dbReference type="ARBA" id="ARBA00001962"/>
    </source>
</evidence>
<comment type="cofactor">
    <cofactor evidence="1">
        <name>Fe cation</name>
        <dbReference type="ChEBI" id="CHEBI:24875"/>
    </cofactor>
</comment>
<evidence type="ECO:0000256" key="4">
    <source>
        <dbReference type="ARBA" id="ARBA00023002"/>
    </source>
</evidence>
<dbReference type="GO" id="GO:0046872">
    <property type="term" value="F:metal ion binding"/>
    <property type="evidence" value="ECO:0007669"/>
    <property type="project" value="UniProtKB-KW"/>
</dbReference>